<reference evidence="1 2" key="1">
    <citation type="submission" date="2020-08" db="EMBL/GenBank/DDBJ databases">
        <title>Genomic Encyclopedia of Type Strains, Phase IV (KMG-IV): sequencing the most valuable type-strain genomes for metagenomic binning, comparative biology and taxonomic classification.</title>
        <authorList>
            <person name="Goeker M."/>
        </authorList>
    </citation>
    <scope>NUCLEOTIDE SEQUENCE [LARGE SCALE GENOMIC DNA]</scope>
    <source>
        <strain evidence="1 2">DSM 105721</strain>
    </source>
</reference>
<protein>
    <recommendedName>
        <fullName evidence="3">DUF4625 domain-containing protein</fullName>
    </recommendedName>
</protein>
<evidence type="ECO:0000313" key="2">
    <source>
        <dbReference type="Proteomes" id="UP000546007"/>
    </source>
</evidence>
<dbReference type="GeneID" id="93101210"/>
<dbReference type="Proteomes" id="UP000546007">
    <property type="component" value="Unassembled WGS sequence"/>
</dbReference>
<keyword evidence="2" id="KW-1185">Reference proteome</keyword>
<dbReference type="PROSITE" id="PS51257">
    <property type="entry name" value="PROKAR_LIPOPROTEIN"/>
    <property type="match status" value="1"/>
</dbReference>
<name>A0A7W6HU36_9BACT</name>
<dbReference type="OrthoDB" id="1098325at2"/>
<evidence type="ECO:0008006" key="3">
    <source>
        <dbReference type="Google" id="ProtNLM"/>
    </source>
</evidence>
<organism evidence="1 2">
    <name type="scientific">Butyricimonas faecihominis</name>
    <dbReference type="NCBI Taxonomy" id="1472416"/>
    <lineage>
        <taxon>Bacteria</taxon>
        <taxon>Pseudomonadati</taxon>
        <taxon>Bacteroidota</taxon>
        <taxon>Bacteroidia</taxon>
        <taxon>Bacteroidales</taxon>
        <taxon>Odoribacteraceae</taxon>
        <taxon>Butyricimonas</taxon>
    </lineage>
</organism>
<proteinExistence type="predicted"/>
<comment type="caution">
    <text evidence="1">The sequence shown here is derived from an EMBL/GenBank/DDBJ whole genome shotgun (WGS) entry which is preliminary data.</text>
</comment>
<evidence type="ECO:0000313" key="1">
    <source>
        <dbReference type="EMBL" id="MBB4024998.1"/>
    </source>
</evidence>
<dbReference type="EMBL" id="JACIES010000001">
    <property type="protein sequence ID" value="MBB4024998.1"/>
    <property type="molecule type" value="Genomic_DNA"/>
</dbReference>
<sequence length="141" mass="15661">MKNVTGIIILLVFVFISMMGCQDVTVGYLMTSNATYTPDSMVVKAVLDPVEDERQIKFEIPWQSAPIEGVQGTFPMVYSIKSVASDNGHPEVASQFTVARKGVIELPWNHTVPPGRYVFTLEVSNEGYTRVLDSIYTVIVK</sequence>
<dbReference type="AlphaFoldDB" id="A0A7W6HU36"/>
<dbReference type="RefSeq" id="WP_124316114.1">
    <property type="nucleotide sequence ID" value="NZ_AP028155.1"/>
</dbReference>
<gene>
    <name evidence="1" type="ORF">GGR14_000759</name>
</gene>
<accession>A0A7W6HU36</accession>